<keyword evidence="3" id="KW-0411">Iron-sulfur</keyword>
<dbReference type="Gene3D" id="3.30.499.10">
    <property type="entry name" value="Aconitase, domain 3"/>
    <property type="match status" value="1"/>
</dbReference>
<dbReference type="GO" id="GO:0046872">
    <property type="term" value="F:metal ion binding"/>
    <property type="evidence" value="ECO:0007669"/>
    <property type="project" value="UniProtKB-KW"/>
</dbReference>
<dbReference type="EMBL" id="JAJSOW010000106">
    <property type="protein sequence ID" value="KAI9162208.1"/>
    <property type="molecule type" value="Genomic_DNA"/>
</dbReference>
<dbReference type="AlphaFoldDB" id="A0AAD5NKK9"/>
<keyword evidence="1" id="KW-0479">Metal-binding</keyword>
<reference evidence="5" key="2">
    <citation type="submission" date="2023-02" db="EMBL/GenBank/DDBJ databases">
        <authorList>
            <person name="Swenson N.G."/>
            <person name="Wegrzyn J.L."/>
            <person name="Mcevoy S.L."/>
        </authorList>
    </citation>
    <scope>NUCLEOTIDE SEQUENCE</scope>
    <source>
        <strain evidence="5">91603</strain>
        <tissue evidence="5">Leaf</tissue>
    </source>
</reference>
<protein>
    <recommendedName>
        <fullName evidence="4">Aconitase/3-isopropylmalate dehydratase large subunit alpha/beta/alpha domain-containing protein</fullName>
    </recommendedName>
</protein>
<evidence type="ECO:0000256" key="2">
    <source>
        <dbReference type="ARBA" id="ARBA00023004"/>
    </source>
</evidence>
<keyword evidence="2" id="KW-0408">Iron</keyword>
<evidence type="ECO:0000313" key="5">
    <source>
        <dbReference type="EMBL" id="KAI9162208.1"/>
    </source>
</evidence>
<dbReference type="InterPro" id="IPR001030">
    <property type="entry name" value="Acoase/IPM_deHydtase_lsu_aba"/>
</dbReference>
<name>A0AAD5NKK9_ACENE</name>
<dbReference type="Pfam" id="PF00330">
    <property type="entry name" value="Aconitase"/>
    <property type="match status" value="1"/>
</dbReference>
<comment type="caution">
    <text evidence="5">The sequence shown here is derived from an EMBL/GenBank/DDBJ whole genome shotgun (WGS) entry which is preliminary data.</text>
</comment>
<dbReference type="SUPFAM" id="SSF53732">
    <property type="entry name" value="Aconitase iron-sulfur domain"/>
    <property type="match status" value="1"/>
</dbReference>
<organism evidence="5 6">
    <name type="scientific">Acer negundo</name>
    <name type="common">Box elder</name>
    <dbReference type="NCBI Taxonomy" id="4023"/>
    <lineage>
        <taxon>Eukaryota</taxon>
        <taxon>Viridiplantae</taxon>
        <taxon>Streptophyta</taxon>
        <taxon>Embryophyta</taxon>
        <taxon>Tracheophyta</taxon>
        <taxon>Spermatophyta</taxon>
        <taxon>Magnoliopsida</taxon>
        <taxon>eudicotyledons</taxon>
        <taxon>Gunneridae</taxon>
        <taxon>Pentapetalae</taxon>
        <taxon>rosids</taxon>
        <taxon>malvids</taxon>
        <taxon>Sapindales</taxon>
        <taxon>Sapindaceae</taxon>
        <taxon>Hippocastanoideae</taxon>
        <taxon>Acereae</taxon>
        <taxon>Acer</taxon>
    </lineage>
</organism>
<evidence type="ECO:0000256" key="3">
    <source>
        <dbReference type="ARBA" id="ARBA00023014"/>
    </source>
</evidence>
<dbReference type="InterPro" id="IPR015931">
    <property type="entry name" value="Acnase/IPM_dHydase_lsu_aba_1/3"/>
</dbReference>
<keyword evidence="6" id="KW-1185">Reference proteome</keyword>
<evidence type="ECO:0000259" key="4">
    <source>
        <dbReference type="Pfam" id="PF00330"/>
    </source>
</evidence>
<sequence>MVLPRVVGFKLFGKLGNGVITIDLVLTVTQMLRKHSVVGKFVEFYAPPPNADQQPPLQRSDSRWKSLGGTCGCSRCSPRNPWKLKQFSLSRKMNRGLCHQSQTLSL</sequence>
<evidence type="ECO:0000256" key="1">
    <source>
        <dbReference type="ARBA" id="ARBA00022723"/>
    </source>
</evidence>
<proteinExistence type="predicted"/>
<gene>
    <name evidence="5" type="ORF">LWI28_024920</name>
</gene>
<dbReference type="GO" id="GO:0051536">
    <property type="term" value="F:iron-sulfur cluster binding"/>
    <property type="evidence" value="ECO:0007669"/>
    <property type="project" value="UniProtKB-KW"/>
</dbReference>
<dbReference type="Proteomes" id="UP001064489">
    <property type="component" value="Chromosome 2"/>
</dbReference>
<reference evidence="5" key="1">
    <citation type="journal article" date="2022" name="Plant J.">
        <title>Strategies of tolerance reflected in two North American maple genomes.</title>
        <authorList>
            <person name="McEvoy S.L."/>
            <person name="Sezen U.U."/>
            <person name="Trouern-Trend A."/>
            <person name="McMahon S.M."/>
            <person name="Schaberg P.G."/>
            <person name="Yang J."/>
            <person name="Wegrzyn J.L."/>
            <person name="Swenson N.G."/>
        </authorList>
    </citation>
    <scope>NUCLEOTIDE SEQUENCE</scope>
    <source>
        <strain evidence="5">91603</strain>
    </source>
</reference>
<dbReference type="PANTHER" id="PTHR11670">
    <property type="entry name" value="ACONITASE/IRON-RESPONSIVE ELEMENT FAMILY MEMBER"/>
    <property type="match status" value="1"/>
</dbReference>
<dbReference type="InterPro" id="IPR036008">
    <property type="entry name" value="Aconitase_4Fe-4S_dom"/>
</dbReference>
<dbReference type="InterPro" id="IPR006249">
    <property type="entry name" value="Aconitase/IRP2"/>
</dbReference>
<accession>A0AAD5NKK9</accession>
<feature type="domain" description="Aconitase/3-isopropylmalate dehydratase large subunit alpha/beta/alpha" evidence="4">
    <location>
        <begin position="1"/>
        <end position="45"/>
    </location>
</feature>
<evidence type="ECO:0000313" key="6">
    <source>
        <dbReference type="Proteomes" id="UP001064489"/>
    </source>
</evidence>